<dbReference type="InterPro" id="IPR036291">
    <property type="entry name" value="NAD(P)-bd_dom_sf"/>
</dbReference>
<evidence type="ECO:0000256" key="2">
    <source>
        <dbReference type="ARBA" id="ARBA00022857"/>
    </source>
</evidence>
<organism evidence="5 6">
    <name type="scientific">Roridomyces roridus</name>
    <dbReference type="NCBI Taxonomy" id="1738132"/>
    <lineage>
        <taxon>Eukaryota</taxon>
        <taxon>Fungi</taxon>
        <taxon>Dikarya</taxon>
        <taxon>Basidiomycota</taxon>
        <taxon>Agaricomycotina</taxon>
        <taxon>Agaricomycetes</taxon>
        <taxon>Agaricomycetidae</taxon>
        <taxon>Agaricales</taxon>
        <taxon>Marasmiineae</taxon>
        <taxon>Mycenaceae</taxon>
        <taxon>Roridomyces</taxon>
    </lineage>
</organism>
<dbReference type="Gene3D" id="3.40.50.720">
    <property type="entry name" value="NAD(P)-binding Rossmann-like Domain"/>
    <property type="match status" value="1"/>
</dbReference>
<dbReference type="Pfam" id="PF05368">
    <property type="entry name" value="NmrA"/>
    <property type="match status" value="1"/>
</dbReference>
<keyword evidence="6" id="KW-1185">Reference proteome</keyword>
<evidence type="ECO:0000256" key="1">
    <source>
        <dbReference type="ARBA" id="ARBA00006328"/>
    </source>
</evidence>
<name>A0AAD7B116_9AGAR</name>
<dbReference type="Gene3D" id="3.90.25.10">
    <property type="entry name" value="UDP-galactose 4-epimerase, domain 1"/>
    <property type="match status" value="1"/>
</dbReference>
<dbReference type="PANTHER" id="PTHR42748:SF30">
    <property type="entry name" value="NMRA-LIKE DOMAIN-CONTAINING PROTEIN"/>
    <property type="match status" value="1"/>
</dbReference>
<evidence type="ECO:0000256" key="3">
    <source>
        <dbReference type="ARBA" id="ARBA00023002"/>
    </source>
</evidence>
<sequence>MTITDAASAPLVAVVGATGIQGGSVVKALEESDKAYRIRAFTRDASKPTALGLASRGVEVVNVSLVLENKDKVFEAFQGAKMVFLVTNFWEHADPGRETAEAKQLIDAAIAGGAERIVWSGLPSYDKLSGGKYPHVYHFDSKAAASDYARQIGAPVVDIQAAGYGLNNAMLRPGKLADGSLALQWCVAPTALFPVIDAANDYGLYVRQVFELPVFPSGSEVRTAGELITVEELARQIGEVTGKQVAFKQITGEEFGGKIQALGVPPHLAEDLKECFLSIAEYGYYGAKEISSHEGLARKPRTWKDIVETSDWSWMEE</sequence>
<dbReference type="EMBL" id="JARKIF010000050">
    <property type="protein sequence ID" value="KAJ7607397.1"/>
    <property type="molecule type" value="Genomic_DNA"/>
</dbReference>
<gene>
    <name evidence="5" type="ORF">FB45DRAFT_1011377</name>
</gene>
<dbReference type="GO" id="GO:0005634">
    <property type="term" value="C:nucleus"/>
    <property type="evidence" value="ECO:0007669"/>
    <property type="project" value="TreeGrafter"/>
</dbReference>
<comment type="similarity">
    <text evidence="1">Belongs to the NmrA-type oxidoreductase family.</text>
</comment>
<proteinExistence type="inferred from homology"/>
<protein>
    <submittedName>
        <fullName evidence="5">NAD(P)-binding protein</fullName>
    </submittedName>
</protein>
<evidence type="ECO:0000259" key="4">
    <source>
        <dbReference type="Pfam" id="PF05368"/>
    </source>
</evidence>
<keyword evidence="2" id="KW-0521">NADP</keyword>
<keyword evidence="3" id="KW-0560">Oxidoreductase</keyword>
<dbReference type="AlphaFoldDB" id="A0AAD7B116"/>
<accession>A0AAD7B116</accession>
<reference evidence="5" key="1">
    <citation type="submission" date="2023-03" db="EMBL/GenBank/DDBJ databases">
        <title>Massive genome expansion in bonnet fungi (Mycena s.s.) driven by repeated elements and novel gene families across ecological guilds.</title>
        <authorList>
            <consortium name="Lawrence Berkeley National Laboratory"/>
            <person name="Harder C.B."/>
            <person name="Miyauchi S."/>
            <person name="Viragh M."/>
            <person name="Kuo A."/>
            <person name="Thoen E."/>
            <person name="Andreopoulos B."/>
            <person name="Lu D."/>
            <person name="Skrede I."/>
            <person name="Drula E."/>
            <person name="Henrissat B."/>
            <person name="Morin E."/>
            <person name="Kohler A."/>
            <person name="Barry K."/>
            <person name="LaButti K."/>
            <person name="Morin E."/>
            <person name="Salamov A."/>
            <person name="Lipzen A."/>
            <person name="Mereny Z."/>
            <person name="Hegedus B."/>
            <person name="Baldrian P."/>
            <person name="Stursova M."/>
            <person name="Weitz H."/>
            <person name="Taylor A."/>
            <person name="Grigoriev I.V."/>
            <person name="Nagy L.G."/>
            <person name="Martin F."/>
            <person name="Kauserud H."/>
        </authorList>
    </citation>
    <scope>NUCLEOTIDE SEQUENCE</scope>
    <source>
        <strain evidence="5">9284</strain>
    </source>
</reference>
<feature type="domain" description="NmrA-like" evidence="4">
    <location>
        <begin position="11"/>
        <end position="302"/>
    </location>
</feature>
<evidence type="ECO:0000313" key="6">
    <source>
        <dbReference type="Proteomes" id="UP001221142"/>
    </source>
</evidence>
<dbReference type="PANTHER" id="PTHR42748">
    <property type="entry name" value="NITROGEN METABOLITE REPRESSION PROTEIN NMRA FAMILY MEMBER"/>
    <property type="match status" value="1"/>
</dbReference>
<dbReference type="InterPro" id="IPR008030">
    <property type="entry name" value="NmrA-like"/>
</dbReference>
<dbReference type="InterPro" id="IPR051164">
    <property type="entry name" value="NmrA-like_oxidored"/>
</dbReference>
<dbReference type="SUPFAM" id="SSF51735">
    <property type="entry name" value="NAD(P)-binding Rossmann-fold domains"/>
    <property type="match status" value="1"/>
</dbReference>
<dbReference type="GO" id="GO:0016491">
    <property type="term" value="F:oxidoreductase activity"/>
    <property type="evidence" value="ECO:0007669"/>
    <property type="project" value="UniProtKB-KW"/>
</dbReference>
<dbReference type="Proteomes" id="UP001221142">
    <property type="component" value="Unassembled WGS sequence"/>
</dbReference>
<comment type="caution">
    <text evidence="5">The sequence shown here is derived from an EMBL/GenBank/DDBJ whole genome shotgun (WGS) entry which is preliminary data.</text>
</comment>
<evidence type="ECO:0000313" key="5">
    <source>
        <dbReference type="EMBL" id="KAJ7607397.1"/>
    </source>
</evidence>